<dbReference type="CDD" id="cd06581">
    <property type="entry name" value="TM_PBP1_LivM_like"/>
    <property type="match status" value="1"/>
</dbReference>
<feature type="transmembrane region" description="Helical" evidence="6">
    <location>
        <begin position="244"/>
        <end position="266"/>
    </location>
</feature>
<dbReference type="GO" id="GO:0005886">
    <property type="term" value="C:plasma membrane"/>
    <property type="evidence" value="ECO:0007669"/>
    <property type="project" value="UniProtKB-SubCell"/>
</dbReference>
<keyword evidence="3 6" id="KW-0812">Transmembrane</keyword>
<sequence length="330" mass="35155">MSLVPRLAIPLLLIAVALLPFLAPWSKVMLTLALAKGLAVLGIVVLLHAGQVSFGHALFFAVAAYSAAFLGQAFGGGELVSMVLIGVASAVVVGLLVGLFVVRYRYIFFGMLNLAFSMIVFSVLEKFYHYTGGSDGLQVARPLVLGIEMERPAFESLLFYGGLVIAVIVAWAVHRYFDSPIGHMLKTIKTNETRLEYLGVSARRVLLVGYLVSAALCGLGGVLMAVAQGIVTPEYAWWIRSGELVFIAILGGAGSVSGAFVGALVYEVVRTYASAFAGDVWQMILGFFLLGIILYAPRGLIGVYGSFMGRIGSNTASGKEAKRRAMEAAE</sequence>
<keyword evidence="5 6" id="KW-0472">Membrane</keyword>
<dbReference type="InterPro" id="IPR001851">
    <property type="entry name" value="ABC_transp_permease"/>
</dbReference>
<name>A0A967F059_9PROT</name>
<evidence type="ECO:0000256" key="6">
    <source>
        <dbReference type="SAM" id="Phobius"/>
    </source>
</evidence>
<feature type="transmembrane region" description="Helical" evidence="6">
    <location>
        <begin position="207"/>
        <end position="232"/>
    </location>
</feature>
<dbReference type="PANTHER" id="PTHR30482:SF17">
    <property type="entry name" value="ABC TRANSPORTER ATP-BINDING PROTEIN"/>
    <property type="match status" value="1"/>
</dbReference>
<feature type="transmembrane region" description="Helical" evidence="6">
    <location>
        <begin position="106"/>
        <end position="124"/>
    </location>
</feature>
<feature type="transmembrane region" description="Helical" evidence="6">
    <location>
        <begin position="7"/>
        <end position="26"/>
    </location>
</feature>
<evidence type="ECO:0000256" key="3">
    <source>
        <dbReference type="ARBA" id="ARBA00022692"/>
    </source>
</evidence>
<dbReference type="Pfam" id="PF02653">
    <property type="entry name" value="BPD_transp_2"/>
    <property type="match status" value="1"/>
</dbReference>
<comment type="subcellular location">
    <subcellularLocation>
        <location evidence="1">Cell membrane</location>
        <topology evidence="1">Multi-pass membrane protein</topology>
    </subcellularLocation>
</comment>
<dbReference type="Proteomes" id="UP000761264">
    <property type="component" value="Unassembled WGS sequence"/>
</dbReference>
<gene>
    <name evidence="7" type="ORF">HBA54_18440</name>
</gene>
<reference evidence="7" key="1">
    <citation type="submission" date="2020-03" db="EMBL/GenBank/DDBJ databases">
        <title>Genome of Pelagibius litoralis DSM 21314T.</title>
        <authorList>
            <person name="Wang G."/>
        </authorList>
    </citation>
    <scope>NUCLEOTIDE SEQUENCE</scope>
    <source>
        <strain evidence="7">DSM 21314</strain>
    </source>
</reference>
<proteinExistence type="predicted"/>
<protein>
    <submittedName>
        <fullName evidence="7">Branched-chain amino acid ABC transporter permease</fullName>
    </submittedName>
</protein>
<evidence type="ECO:0000256" key="4">
    <source>
        <dbReference type="ARBA" id="ARBA00022989"/>
    </source>
</evidence>
<dbReference type="InterPro" id="IPR043428">
    <property type="entry name" value="LivM-like"/>
</dbReference>
<comment type="caution">
    <text evidence="7">The sequence shown here is derived from an EMBL/GenBank/DDBJ whole genome shotgun (WGS) entry which is preliminary data.</text>
</comment>
<evidence type="ECO:0000256" key="1">
    <source>
        <dbReference type="ARBA" id="ARBA00004651"/>
    </source>
</evidence>
<keyword evidence="4 6" id="KW-1133">Transmembrane helix</keyword>
<evidence type="ECO:0000313" key="7">
    <source>
        <dbReference type="EMBL" id="NIA70579.1"/>
    </source>
</evidence>
<organism evidence="7 8">
    <name type="scientific">Pelagibius litoralis</name>
    <dbReference type="NCBI Taxonomy" id="374515"/>
    <lineage>
        <taxon>Bacteria</taxon>
        <taxon>Pseudomonadati</taxon>
        <taxon>Pseudomonadota</taxon>
        <taxon>Alphaproteobacteria</taxon>
        <taxon>Rhodospirillales</taxon>
        <taxon>Rhodovibrionaceae</taxon>
        <taxon>Pelagibius</taxon>
    </lineage>
</organism>
<accession>A0A967F059</accession>
<evidence type="ECO:0000256" key="2">
    <source>
        <dbReference type="ARBA" id="ARBA00022475"/>
    </source>
</evidence>
<evidence type="ECO:0000313" key="8">
    <source>
        <dbReference type="Proteomes" id="UP000761264"/>
    </source>
</evidence>
<keyword evidence="8" id="KW-1185">Reference proteome</keyword>
<evidence type="ECO:0000256" key="5">
    <source>
        <dbReference type="ARBA" id="ARBA00023136"/>
    </source>
</evidence>
<dbReference type="PANTHER" id="PTHR30482">
    <property type="entry name" value="HIGH-AFFINITY BRANCHED-CHAIN AMINO ACID TRANSPORT SYSTEM PERMEASE"/>
    <property type="match status" value="1"/>
</dbReference>
<feature type="transmembrane region" description="Helical" evidence="6">
    <location>
        <begin position="157"/>
        <end position="177"/>
    </location>
</feature>
<keyword evidence="2" id="KW-1003">Cell membrane</keyword>
<dbReference type="GO" id="GO:0015658">
    <property type="term" value="F:branched-chain amino acid transmembrane transporter activity"/>
    <property type="evidence" value="ECO:0007669"/>
    <property type="project" value="InterPro"/>
</dbReference>
<feature type="transmembrane region" description="Helical" evidence="6">
    <location>
        <begin position="79"/>
        <end position="100"/>
    </location>
</feature>
<dbReference type="AlphaFoldDB" id="A0A967F059"/>
<feature type="transmembrane region" description="Helical" evidence="6">
    <location>
        <begin position="38"/>
        <end position="67"/>
    </location>
</feature>
<dbReference type="EMBL" id="JAAQPH010000015">
    <property type="protein sequence ID" value="NIA70579.1"/>
    <property type="molecule type" value="Genomic_DNA"/>
</dbReference>